<dbReference type="GO" id="GO:0051213">
    <property type="term" value="F:dioxygenase activity"/>
    <property type="evidence" value="ECO:0007669"/>
    <property type="project" value="UniProtKB-KW"/>
</dbReference>
<dbReference type="GO" id="GO:0046491">
    <property type="term" value="P:L-methylmalonyl-CoA metabolic process"/>
    <property type="evidence" value="ECO:0007669"/>
    <property type="project" value="TreeGrafter"/>
</dbReference>
<dbReference type="InterPro" id="IPR037523">
    <property type="entry name" value="VOC_core"/>
</dbReference>
<evidence type="ECO:0000313" key="4">
    <source>
        <dbReference type="Proteomes" id="UP000198668"/>
    </source>
</evidence>
<evidence type="ECO:0000313" key="3">
    <source>
        <dbReference type="EMBL" id="SFH64161.1"/>
    </source>
</evidence>
<dbReference type="GO" id="GO:0004493">
    <property type="term" value="F:methylmalonyl-CoA epimerase activity"/>
    <property type="evidence" value="ECO:0007669"/>
    <property type="project" value="TreeGrafter"/>
</dbReference>
<dbReference type="EMBL" id="FOQE01000008">
    <property type="protein sequence ID" value="SFH64161.1"/>
    <property type="molecule type" value="Genomic_DNA"/>
</dbReference>
<proteinExistence type="predicted"/>
<dbReference type="AlphaFoldDB" id="A0A1I3BQV8"/>
<reference evidence="3 4" key="1">
    <citation type="submission" date="2016-10" db="EMBL/GenBank/DDBJ databases">
        <authorList>
            <person name="de Groot N.N."/>
        </authorList>
    </citation>
    <scope>NUCLEOTIDE SEQUENCE [LARGE SCALE GENOMIC DNA]</scope>
    <source>
        <strain evidence="3 4">DSM 27630</strain>
    </source>
</reference>
<sequence>MSQTPVHGIDHVGLTVPDIEQATTFFIEALQGEVLYETLKKTEPKRDDAETQQRLGVPDTMAQRAIRMLVFPNGPGIELFEFEGPDQKGPICSSDIGWTHIAFYTDDLEKTLANVEAAGGKRLADPQPLSGLEAGKGNQFCYVHTPWGSTLEIITYPTPQPYLEKADRTKWQV</sequence>
<dbReference type="PANTHER" id="PTHR43048">
    <property type="entry name" value="METHYLMALONYL-COA EPIMERASE"/>
    <property type="match status" value="1"/>
</dbReference>
<name>A0A1I3BQV8_9LACT</name>
<organism evidence="3 4">
    <name type="scientific">Pisciglobus halotolerans</name>
    <dbReference type="NCBI Taxonomy" id="745365"/>
    <lineage>
        <taxon>Bacteria</taxon>
        <taxon>Bacillati</taxon>
        <taxon>Bacillota</taxon>
        <taxon>Bacilli</taxon>
        <taxon>Lactobacillales</taxon>
        <taxon>Carnobacteriaceae</taxon>
    </lineage>
</organism>
<evidence type="ECO:0000259" key="2">
    <source>
        <dbReference type="PROSITE" id="PS51819"/>
    </source>
</evidence>
<dbReference type="InterPro" id="IPR051785">
    <property type="entry name" value="MMCE/EMCE_epimerase"/>
</dbReference>
<dbReference type="OrthoDB" id="2613830at2"/>
<protein>
    <submittedName>
        <fullName evidence="3">Catechol 2,3-dioxygenase</fullName>
    </submittedName>
</protein>
<dbReference type="RefSeq" id="WP_092091757.1">
    <property type="nucleotide sequence ID" value="NZ_FOQE01000008.1"/>
</dbReference>
<dbReference type="InterPro" id="IPR029068">
    <property type="entry name" value="Glyas_Bleomycin-R_OHBP_Dase"/>
</dbReference>
<dbReference type="GO" id="GO:0046872">
    <property type="term" value="F:metal ion binding"/>
    <property type="evidence" value="ECO:0007669"/>
    <property type="project" value="UniProtKB-KW"/>
</dbReference>
<dbReference type="Proteomes" id="UP000198668">
    <property type="component" value="Unassembled WGS sequence"/>
</dbReference>
<keyword evidence="3" id="KW-0560">Oxidoreductase</keyword>
<dbReference type="Pfam" id="PF00903">
    <property type="entry name" value="Glyoxalase"/>
    <property type="match status" value="1"/>
</dbReference>
<dbReference type="PANTHER" id="PTHR43048:SF6">
    <property type="entry name" value="BLR8189 PROTEIN"/>
    <property type="match status" value="1"/>
</dbReference>
<gene>
    <name evidence="3" type="ORF">SAMN04489868_10843</name>
</gene>
<dbReference type="Gene3D" id="3.10.180.10">
    <property type="entry name" value="2,3-Dihydroxybiphenyl 1,2-Dioxygenase, domain 1"/>
    <property type="match status" value="1"/>
</dbReference>
<evidence type="ECO:0000256" key="1">
    <source>
        <dbReference type="ARBA" id="ARBA00022723"/>
    </source>
</evidence>
<keyword evidence="1" id="KW-0479">Metal-binding</keyword>
<keyword evidence="3" id="KW-0223">Dioxygenase</keyword>
<dbReference type="PROSITE" id="PS51819">
    <property type="entry name" value="VOC"/>
    <property type="match status" value="1"/>
</dbReference>
<accession>A0A1I3BQV8</accession>
<dbReference type="InterPro" id="IPR004360">
    <property type="entry name" value="Glyas_Fos-R_dOase_dom"/>
</dbReference>
<dbReference type="SUPFAM" id="SSF54593">
    <property type="entry name" value="Glyoxalase/Bleomycin resistance protein/Dihydroxybiphenyl dioxygenase"/>
    <property type="match status" value="1"/>
</dbReference>
<feature type="domain" description="VOC" evidence="2">
    <location>
        <begin position="8"/>
        <end position="156"/>
    </location>
</feature>
<keyword evidence="4" id="KW-1185">Reference proteome</keyword>